<organism evidence="1 2">
    <name type="scientific">Kitasatospora putterlickiae</name>
    <dbReference type="NCBI Taxonomy" id="221725"/>
    <lineage>
        <taxon>Bacteria</taxon>
        <taxon>Bacillati</taxon>
        <taxon>Actinomycetota</taxon>
        <taxon>Actinomycetes</taxon>
        <taxon>Kitasatosporales</taxon>
        <taxon>Streptomycetaceae</taxon>
        <taxon>Kitasatospora</taxon>
    </lineage>
</organism>
<gene>
    <name evidence="1" type="ORF">GCM10009639_06250</name>
</gene>
<name>A0ABN1XLZ2_9ACTN</name>
<accession>A0ABN1XLZ2</accession>
<sequence>MRKPSRSVVLTVLFVVLLVGGFVVTVSARRAPEGEPSWNAAQSHVRDDYTAYWNALLASNESGDGSVLPAHAAGRGW</sequence>
<protein>
    <recommendedName>
        <fullName evidence="3">Secreted protein</fullName>
    </recommendedName>
</protein>
<evidence type="ECO:0000313" key="1">
    <source>
        <dbReference type="EMBL" id="GAA1384619.1"/>
    </source>
</evidence>
<keyword evidence="2" id="KW-1185">Reference proteome</keyword>
<proteinExistence type="predicted"/>
<reference evidence="1 2" key="1">
    <citation type="journal article" date="2019" name="Int. J. Syst. Evol. Microbiol.">
        <title>The Global Catalogue of Microorganisms (GCM) 10K type strain sequencing project: providing services to taxonomists for standard genome sequencing and annotation.</title>
        <authorList>
            <consortium name="The Broad Institute Genomics Platform"/>
            <consortium name="The Broad Institute Genome Sequencing Center for Infectious Disease"/>
            <person name="Wu L."/>
            <person name="Ma J."/>
        </authorList>
    </citation>
    <scope>NUCLEOTIDE SEQUENCE [LARGE SCALE GENOMIC DNA]</scope>
    <source>
        <strain evidence="1 2">JCM 12393</strain>
    </source>
</reference>
<comment type="caution">
    <text evidence="1">The sequence shown here is derived from an EMBL/GenBank/DDBJ whole genome shotgun (WGS) entry which is preliminary data.</text>
</comment>
<evidence type="ECO:0000313" key="2">
    <source>
        <dbReference type="Proteomes" id="UP001499863"/>
    </source>
</evidence>
<dbReference type="EMBL" id="BAAAKJ010000027">
    <property type="protein sequence ID" value="GAA1384619.1"/>
    <property type="molecule type" value="Genomic_DNA"/>
</dbReference>
<dbReference type="RefSeq" id="WP_344325271.1">
    <property type="nucleotide sequence ID" value="NZ_BAAAKJ010000027.1"/>
</dbReference>
<dbReference type="Proteomes" id="UP001499863">
    <property type="component" value="Unassembled WGS sequence"/>
</dbReference>
<evidence type="ECO:0008006" key="3">
    <source>
        <dbReference type="Google" id="ProtNLM"/>
    </source>
</evidence>